<dbReference type="OrthoDB" id="278212at2759"/>
<accession>A0A8J4Y2Z8</accession>
<dbReference type="GO" id="GO:0042256">
    <property type="term" value="P:cytosolic ribosome assembly"/>
    <property type="evidence" value="ECO:0007669"/>
    <property type="project" value="TreeGrafter"/>
</dbReference>
<dbReference type="EMBL" id="JACEEZ010012734">
    <property type="protein sequence ID" value="KAG0720503.1"/>
    <property type="molecule type" value="Genomic_DNA"/>
</dbReference>
<evidence type="ECO:0000313" key="3">
    <source>
        <dbReference type="Proteomes" id="UP000770661"/>
    </source>
</evidence>
<dbReference type="InterPro" id="IPR003428">
    <property type="entry name" value="MAM33"/>
</dbReference>
<reference evidence="2" key="1">
    <citation type="submission" date="2020-07" db="EMBL/GenBank/DDBJ databases">
        <title>The High-quality genome of the commercially important snow crab, Chionoecetes opilio.</title>
        <authorList>
            <person name="Jeong J.-H."/>
            <person name="Ryu S."/>
        </authorList>
    </citation>
    <scope>NUCLEOTIDE SEQUENCE</scope>
    <source>
        <strain evidence="2">MADBK_172401_WGS</strain>
        <tissue evidence="2">Digestive gland</tissue>
    </source>
</reference>
<comment type="caution">
    <text evidence="2">The sequence shown here is derived from an EMBL/GenBank/DDBJ whole genome shotgun (WGS) entry which is preliminary data.</text>
</comment>
<sequence>MVQYCDRELVEFLQEEIVAERKTLQPNLPAHLGDFTVTVKDAEITLSRSFHDEKISITLNVNHTVDTDDEAAVELNQDQTEGSLKSRPGFEVDIAQGAKTLSFTCSYMTAGGEVQAGEQEAAEDVFGINELTVYEGEWSEATYCVSGDILDGMRKKPVLINARLPLACINARPLLPV</sequence>
<keyword evidence="3" id="KW-1185">Reference proteome</keyword>
<dbReference type="PANTHER" id="PTHR10826">
    <property type="entry name" value="COMPLEMENT COMPONENT 1"/>
    <property type="match status" value="1"/>
</dbReference>
<dbReference type="Proteomes" id="UP000770661">
    <property type="component" value="Unassembled WGS sequence"/>
</dbReference>
<dbReference type="Pfam" id="PF02330">
    <property type="entry name" value="MAM33"/>
    <property type="match status" value="1"/>
</dbReference>
<comment type="similarity">
    <text evidence="1">Belongs to the MAM33 family.</text>
</comment>
<dbReference type="AlphaFoldDB" id="A0A8J4Y2Z8"/>
<proteinExistence type="inferred from homology"/>
<protein>
    <submittedName>
        <fullName evidence="2">Complement component 1 Q subcomponent-binding protein, mitochondrial</fullName>
    </submittedName>
</protein>
<dbReference type="InterPro" id="IPR036561">
    <property type="entry name" value="MAM33_sf"/>
</dbReference>
<evidence type="ECO:0000256" key="1">
    <source>
        <dbReference type="ARBA" id="ARBA00005457"/>
    </source>
</evidence>
<dbReference type="PANTHER" id="PTHR10826:SF1">
    <property type="entry name" value="COMPLEMENT COMPONENT 1 Q SUBCOMPONENT-BINDING PROTEIN, MITOCHONDRIAL"/>
    <property type="match status" value="1"/>
</dbReference>
<evidence type="ECO:0000313" key="2">
    <source>
        <dbReference type="EMBL" id="KAG0720503.1"/>
    </source>
</evidence>
<name>A0A8J4Y2Z8_CHIOP</name>
<dbReference type="GO" id="GO:0005759">
    <property type="term" value="C:mitochondrial matrix"/>
    <property type="evidence" value="ECO:0007669"/>
    <property type="project" value="InterPro"/>
</dbReference>
<dbReference type="SUPFAM" id="SSF54529">
    <property type="entry name" value="Mitochondrial glycoprotein MAM33-like"/>
    <property type="match status" value="1"/>
</dbReference>
<organism evidence="2 3">
    <name type="scientific">Chionoecetes opilio</name>
    <name type="common">Atlantic snow crab</name>
    <name type="synonym">Cancer opilio</name>
    <dbReference type="NCBI Taxonomy" id="41210"/>
    <lineage>
        <taxon>Eukaryota</taxon>
        <taxon>Metazoa</taxon>
        <taxon>Ecdysozoa</taxon>
        <taxon>Arthropoda</taxon>
        <taxon>Crustacea</taxon>
        <taxon>Multicrustacea</taxon>
        <taxon>Malacostraca</taxon>
        <taxon>Eumalacostraca</taxon>
        <taxon>Eucarida</taxon>
        <taxon>Decapoda</taxon>
        <taxon>Pleocyemata</taxon>
        <taxon>Brachyura</taxon>
        <taxon>Eubrachyura</taxon>
        <taxon>Majoidea</taxon>
        <taxon>Majidae</taxon>
        <taxon>Chionoecetes</taxon>
    </lineage>
</organism>
<gene>
    <name evidence="2" type="primary">C1qbp</name>
    <name evidence="2" type="ORF">GWK47_048342</name>
</gene>
<dbReference type="Gene3D" id="3.10.280.10">
    <property type="entry name" value="Mitochondrial glycoprotein"/>
    <property type="match status" value="1"/>
</dbReference>